<gene>
    <name evidence="1" type="ORF">AA314_02390</name>
    <name evidence="2" type="ORF">ATI61_11222</name>
</gene>
<evidence type="ECO:0000313" key="3">
    <source>
        <dbReference type="Proteomes" id="UP000035579"/>
    </source>
</evidence>
<dbReference type="AlphaFoldDB" id="A0AAC8Q4F3"/>
<dbReference type="KEGG" id="age:AA314_02390"/>
<dbReference type="RefSeq" id="WP_047855512.1">
    <property type="nucleotide sequence ID" value="NZ_CP011509.1"/>
</dbReference>
<evidence type="ECO:0000313" key="2">
    <source>
        <dbReference type="EMBL" id="REG25927.1"/>
    </source>
</evidence>
<dbReference type="InterPro" id="IPR029063">
    <property type="entry name" value="SAM-dependent_MTases_sf"/>
</dbReference>
<dbReference type="EMBL" id="CP011509">
    <property type="protein sequence ID" value="AKJ00764.1"/>
    <property type="molecule type" value="Genomic_DNA"/>
</dbReference>
<reference evidence="1 3" key="1">
    <citation type="submission" date="2015-05" db="EMBL/GenBank/DDBJ databases">
        <title>Genome assembly of Archangium gephyra DSM 2261.</title>
        <authorList>
            <person name="Sharma G."/>
            <person name="Subramanian S."/>
        </authorList>
    </citation>
    <scope>NUCLEOTIDE SEQUENCE [LARGE SCALE GENOMIC DNA]</scope>
    <source>
        <strain evidence="1 3">DSM 2261</strain>
    </source>
</reference>
<accession>A0AAC8Q4F3</accession>
<dbReference type="Proteomes" id="UP000035579">
    <property type="component" value="Chromosome"/>
</dbReference>
<keyword evidence="1" id="KW-0489">Methyltransferase</keyword>
<dbReference type="Proteomes" id="UP000256345">
    <property type="component" value="Unassembled WGS sequence"/>
</dbReference>
<evidence type="ECO:0000313" key="1">
    <source>
        <dbReference type="EMBL" id="AKJ00764.1"/>
    </source>
</evidence>
<sequence>MQEHAHQVNGNSHELNVTEDWASQPRAPLKEGLNLAHARLLGGEISAGMRTLLSSLGHARATLVPEDWRRFCLETCRAHPVHSLVRQEPFTRRGFEKPRRYAGDAVMLDFVYEDLAPERLGTTPIGVELNRFLCAQRSTASLRGRRDYLARYIDRVSEERADARILSVACGHLRESLRSRAVLQRRVGEFLALDQDLRSLGVIDSELGHLGIKPVAGSVKDILRNELRFEDMDLVYASGLYDYLPQPVAIRLTAQLFSMLRPGGRLLLANYADPHKDSAFKAYMEACMDWWLIYRDESEVAAWTSDISRSQLRRQELFRDETENLIYLELTRR</sequence>
<dbReference type="GO" id="GO:0008168">
    <property type="term" value="F:methyltransferase activity"/>
    <property type="evidence" value="ECO:0007669"/>
    <property type="project" value="UniProtKB-KW"/>
</dbReference>
<dbReference type="EMBL" id="QUMU01000012">
    <property type="protein sequence ID" value="REG25927.1"/>
    <property type="molecule type" value="Genomic_DNA"/>
</dbReference>
<proteinExistence type="predicted"/>
<dbReference type="GO" id="GO:0032259">
    <property type="term" value="P:methylation"/>
    <property type="evidence" value="ECO:0007669"/>
    <property type="project" value="UniProtKB-KW"/>
</dbReference>
<dbReference type="CDD" id="cd02440">
    <property type="entry name" value="AdoMet_MTases"/>
    <property type="match status" value="1"/>
</dbReference>
<name>A0AAC8Q4F3_9BACT</name>
<dbReference type="Gene3D" id="3.40.50.150">
    <property type="entry name" value="Vaccinia Virus protein VP39"/>
    <property type="match status" value="1"/>
</dbReference>
<reference evidence="2 4" key="2">
    <citation type="submission" date="2018-08" db="EMBL/GenBank/DDBJ databases">
        <title>Genomic Encyclopedia of Archaeal and Bacterial Type Strains, Phase II (KMG-II): from individual species to whole genera.</title>
        <authorList>
            <person name="Goeker M."/>
        </authorList>
    </citation>
    <scope>NUCLEOTIDE SEQUENCE [LARGE SCALE GENOMIC DNA]</scope>
    <source>
        <strain evidence="2 4">DSM 2261</strain>
    </source>
</reference>
<keyword evidence="1" id="KW-0808">Transferase</keyword>
<organism evidence="1 3">
    <name type="scientific">Archangium gephyra</name>
    <dbReference type="NCBI Taxonomy" id="48"/>
    <lineage>
        <taxon>Bacteria</taxon>
        <taxon>Pseudomonadati</taxon>
        <taxon>Myxococcota</taxon>
        <taxon>Myxococcia</taxon>
        <taxon>Myxococcales</taxon>
        <taxon>Cystobacterineae</taxon>
        <taxon>Archangiaceae</taxon>
        <taxon>Archangium</taxon>
    </lineage>
</organism>
<keyword evidence="4" id="KW-1185">Reference proteome</keyword>
<protein>
    <submittedName>
        <fullName evidence="1">SAM-dependent methyltransferase</fullName>
    </submittedName>
</protein>
<evidence type="ECO:0000313" key="4">
    <source>
        <dbReference type="Proteomes" id="UP000256345"/>
    </source>
</evidence>
<dbReference type="SUPFAM" id="SSF53335">
    <property type="entry name" value="S-adenosyl-L-methionine-dependent methyltransferases"/>
    <property type="match status" value="1"/>
</dbReference>